<dbReference type="AlphaFoldDB" id="A0AAX3BER0"/>
<feature type="transmembrane region" description="Helical" evidence="1">
    <location>
        <begin position="269"/>
        <end position="287"/>
    </location>
</feature>
<feature type="transmembrane region" description="Helical" evidence="1">
    <location>
        <begin position="299"/>
        <end position="317"/>
    </location>
</feature>
<keyword evidence="3" id="KW-1185">Reference proteome</keyword>
<feature type="transmembrane region" description="Helical" evidence="1">
    <location>
        <begin position="225"/>
        <end position="245"/>
    </location>
</feature>
<gene>
    <name evidence="2" type="ORF">KDW03_03285</name>
</gene>
<feature type="transmembrane region" description="Helical" evidence="1">
    <location>
        <begin position="172"/>
        <end position="193"/>
    </location>
</feature>
<organism evidence="2 3">
    <name type="scientific">Thermospira aquatica</name>
    <dbReference type="NCBI Taxonomy" id="2828656"/>
    <lineage>
        <taxon>Bacteria</taxon>
        <taxon>Pseudomonadati</taxon>
        <taxon>Spirochaetota</taxon>
        <taxon>Spirochaetia</taxon>
        <taxon>Brevinematales</taxon>
        <taxon>Thermospiraceae</taxon>
        <taxon>Thermospira</taxon>
    </lineage>
</organism>
<reference evidence="2" key="1">
    <citation type="submission" date="2021-04" db="EMBL/GenBank/DDBJ databases">
        <authorList>
            <person name="Postec A."/>
        </authorList>
    </citation>
    <scope>NUCLEOTIDE SEQUENCE</scope>
    <source>
        <strain evidence="2">F1F22</strain>
    </source>
</reference>
<feature type="transmembrane region" description="Helical" evidence="1">
    <location>
        <begin position="92"/>
        <end position="110"/>
    </location>
</feature>
<keyword evidence="1" id="KW-0472">Membrane</keyword>
<dbReference type="RefSeq" id="WP_271435969.1">
    <property type="nucleotide sequence ID" value="NZ_CP073355.1"/>
</dbReference>
<feature type="transmembrane region" description="Helical" evidence="1">
    <location>
        <begin position="418"/>
        <end position="439"/>
    </location>
</feature>
<evidence type="ECO:0000313" key="2">
    <source>
        <dbReference type="EMBL" id="URA10842.1"/>
    </source>
</evidence>
<feature type="transmembrane region" description="Helical" evidence="1">
    <location>
        <begin position="6"/>
        <end position="25"/>
    </location>
</feature>
<evidence type="ECO:0000313" key="3">
    <source>
        <dbReference type="Proteomes" id="UP001056539"/>
    </source>
</evidence>
<keyword evidence="1" id="KW-0812">Transmembrane</keyword>
<protein>
    <recommendedName>
        <fullName evidence="4">Glycosyltransferase RgtA/B/C/D-like domain-containing protein</fullName>
    </recommendedName>
</protein>
<dbReference type="KEGG" id="taqu:KDW03_03285"/>
<name>A0AAX3BER0_9SPIR</name>
<evidence type="ECO:0000256" key="1">
    <source>
        <dbReference type="SAM" id="Phobius"/>
    </source>
</evidence>
<proteinExistence type="predicted"/>
<feature type="transmembrane region" description="Helical" evidence="1">
    <location>
        <begin position="199"/>
        <end position="218"/>
    </location>
</feature>
<feature type="transmembrane region" description="Helical" evidence="1">
    <location>
        <begin position="37"/>
        <end position="56"/>
    </location>
</feature>
<feature type="transmembrane region" description="Helical" evidence="1">
    <location>
        <begin position="62"/>
        <end position="80"/>
    </location>
</feature>
<feature type="transmembrane region" description="Helical" evidence="1">
    <location>
        <begin position="467"/>
        <end position="490"/>
    </location>
</feature>
<accession>A0AAX3BER0</accession>
<keyword evidence="1" id="KW-1133">Transmembrane helix</keyword>
<dbReference type="Proteomes" id="UP001056539">
    <property type="component" value="Chromosome"/>
</dbReference>
<evidence type="ECO:0008006" key="4">
    <source>
        <dbReference type="Google" id="ProtNLM"/>
    </source>
</evidence>
<dbReference type="EMBL" id="CP073355">
    <property type="protein sequence ID" value="URA10842.1"/>
    <property type="molecule type" value="Genomic_DNA"/>
</dbReference>
<feature type="transmembrane region" description="Helical" evidence="1">
    <location>
        <begin position="390"/>
        <end position="411"/>
    </location>
</feature>
<sequence length="609" mass="69635">MFFLRSFVGLWWLLFLPGFVGMLWIKYRASVVHEVIVAAGLSLAINYMVTYALFAFSMFAPGWYVGLFGMGLVALVFFLVRDMRESREAVTHDLWVVSSGLGVLVFLWVLNQFVAKSGSIPWAGDDLFGWNGWALRWFRGDPVWSQPNFYPQMLPITWAVSYLWSATERIYFFARSIMPFFFFGILGMGWDLWWKKRDIPSLAGMMFLLLLFVVWKDFPRMTMGIADIPAAFFAFSAFVVLIEALDDKSPQGVVLAGILATMASLTKQYGLLYLGAFVGIVGVLVFVKGWWKETLWRGVVLFVVVFAALWAGLWYGVGFFREGYIQRKVGDLVTQGAFEAYQQSPDTRGGFSLTRGWKAAEGILTAHFRGRGGVLVVGAGWAFSLGLWPWLLWGWLVVVPAFLAWMLLIAYDIRNVSIGLVFFLFLAGIGWGTILHFVFQKAKVVSRFFGRVNERIEQFLRVFSRKVWLLLFVLGMLVVLVGVWSGWYSYERLETIQKERMKRYLGNYRDLNAMVYDVLAGETNVPLYGEYAFFAFFPDVLYHKIDFKRLESVQEVVQSGERGYLVWVANTPLSPEVLAYLEASERRGRIKRVGQCESGIMWQLSGKKE</sequence>
<reference evidence="2" key="2">
    <citation type="submission" date="2022-06" db="EMBL/GenBank/DDBJ databases">
        <title>Thermospira aquatica gen. nov., sp. nov.</title>
        <authorList>
            <person name="Ben Ali Gam Z."/>
            <person name="Labat M."/>
        </authorList>
    </citation>
    <scope>NUCLEOTIDE SEQUENCE</scope>
    <source>
        <strain evidence="2">F1F22</strain>
    </source>
</reference>